<evidence type="ECO:0000313" key="4">
    <source>
        <dbReference type="EMBL" id="ORZ17030.1"/>
    </source>
</evidence>
<accession>A0A1X2II92</accession>
<feature type="coiled-coil region" evidence="1">
    <location>
        <begin position="746"/>
        <end position="780"/>
    </location>
</feature>
<feature type="region of interest" description="Disordered" evidence="2">
    <location>
        <begin position="651"/>
        <end position="685"/>
    </location>
</feature>
<feature type="compositionally biased region" description="Acidic residues" evidence="2">
    <location>
        <begin position="651"/>
        <end position="680"/>
    </location>
</feature>
<evidence type="ECO:0000313" key="5">
    <source>
        <dbReference type="Proteomes" id="UP000193560"/>
    </source>
</evidence>
<dbReference type="AlphaFoldDB" id="A0A1X2II92"/>
<feature type="region of interest" description="Disordered" evidence="2">
    <location>
        <begin position="403"/>
        <end position="444"/>
    </location>
</feature>
<comment type="caution">
    <text evidence="4">The sequence shown here is derived from an EMBL/GenBank/DDBJ whole genome shotgun (WGS) entry which is preliminary data.</text>
</comment>
<gene>
    <name evidence="4" type="ORF">BCR42DRAFT_450852</name>
</gene>
<feature type="region of interest" description="Disordered" evidence="2">
    <location>
        <begin position="483"/>
        <end position="599"/>
    </location>
</feature>
<proteinExistence type="predicted"/>
<dbReference type="OrthoDB" id="19806at2759"/>
<dbReference type="PANTHER" id="PTHR31011">
    <property type="entry name" value="PROTEIN STB2-RELATED"/>
    <property type="match status" value="1"/>
</dbReference>
<feature type="compositionally biased region" description="Low complexity" evidence="2">
    <location>
        <begin position="560"/>
        <end position="578"/>
    </location>
</feature>
<dbReference type="STRING" id="90262.A0A1X2II92"/>
<dbReference type="Pfam" id="PF25995">
    <property type="entry name" value="STB6_N"/>
    <property type="match status" value="1"/>
</dbReference>
<evidence type="ECO:0000259" key="3">
    <source>
        <dbReference type="Pfam" id="PF25995"/>
    </source>
</evidence>
<dbReference type="EMBL" id="MCGE01000010">
    <property type="protein sequence ID" value="ORZ17030.1"/>
    <property type="molecule type" value="Genomic_DNA"/>
</dbReference>
<dbReference type="PANTHER" id="PTHR31011:SF2">
    <property type="entry name" value="PROTEIN STB2-RELATED"/>
    <property type="match status" value="1"/>
</dbReference>
<reference evidence="4 5" key="1">
    <citation type="submission" date="2016-07" db="EMBL/GenBank/DDBJ databases">
        <title>Pervasive Adenine N6-methylation of Active Genes in Fungi.</title>
        <authorList>
            <consortium name="DOE Joint Genome Institute"/>
            <person name="Mondo S.J."/>
            <person name="Dannebaum R.O."/>
            <person name="Kuo R.C."/>
            <person name="Labutti K."/>
            <person name="Haridas S."/>
            <person name="Kuo A."/>
            <person name="Salamov A."/>
            <person name="Ahrendt S.R."/>
            <person name="Lipzen A."/>
            <person name="Sullivan W."/>
            <person name="Andreopoulos W.B."/>
            <person name="Clum A."/>
            <person name="Lindquist E."/>
            <person name="Daum C."/>
            <person name="Ramamoorthy G.K."/>
            <person name="Gryganskyi A."/>
            <person name="Culley D."/>
            <person name="Magnuson J.K."/>
            <person name="James T.Y."/>
            <person name="O'Malley M.A."/>
            <person name="Stajich J.E."/>
            <person name="Spatafora J.W."/>
            <person name="Visel A."/>
            <person name="Grigoriev I.V."/>
        </authorList>
    </citation>
    <scope>NUCLEOTIDE SEQUENCE [LARGE SCALE GENOMIC DNA]</scope>
    <source>
        <strain evidence="4 5">NRRL 1336</strain>
    </source>
</reference>
<feature type="domain" description="STB6-like N-terminal" evidence="3">
    <location>
        <begin position="5"/>
        <end position="142"/>
    </location>
</feature>
<evidence type="ECO:0000256" key="1">
    <source>
        <dbReference type="SAM" id="Coils"/>
    </source>
</evidence>
<organism evidence="4 5">
    <name type="scientific">Absidia repens</name>
    <dbReference type="NCBI Taxonomy" id="90262"/>
    <lineage>
        <taxon>Eukaryota</taxon>
        <taxon>Fungi</taxon>
        <taxon>Fungi incertae sedis</taxon>
        <taxon>Mucoromycota</taxon>
        <taxon>Mucoromycotina</taxon>
        <taxon>Mucoromycetes</taxon>
        <taxon>Mucorales</taxon>
        <taxon>Cunninghamellaceae</taxon>
        <taxon>Absidia</taxon>
    </lineage>
</organism>
<protein>
    <recommendedName>
        <fullName evidence="3">STB6-like N-terminal domain-containing protein</fullName>
    </recommendedName>
</protein>
<keyword evidence="1" id="KW-0175">Coiled coil</keyword>
<dbReference type="InterPro" id="IPR038919">
    <property type="entry name" value="STB2/STB2"/>
</dbReference>
<name>A0A1X2II92_9FUNG</name>
<dbReference type="GO" id="GO:0070822">
    <property type="term" value="C:Sin3-type complex"/>
    <property type="evidence" value="ECO:0007669"/>
    <property type="project" value="TreeGrafter"/>
</dbReference>
<feature type="compositionally biased region" description="Polar residues" evidence="2">
    <location>
        <begin position="500"/>
        <end position="513"/>
    </location>
</feature>
<dbReference type="InterPro" id="IPR059025">
    <property type="entry name" value="STB6_N"/>
</dbReference>
<evidence type="ECO:0000256" key="2">
    <source>
        <dbReference type="SAM" id="MobiDB-lite"/>
    </source>
</evidence>
<keyword evidence="5" id="KW-1185">Reference proteome</keyword>
<sequence>MSDIKKFVFSERKKALDVASHCGLGILEEETELEGYRIYVVEQWICDRKTHSNTVKVFTGDKNHKIKVCVIGITIADLQHARPDVKRLFSNLTPLKYKSTSKGQILLTDPSELPYDMDMVLIPDGDYDKWIRQACVNINLRRTNCTGRSAFNLRKPNPASEEKFRSLYKIADAVDFEDAVINLVTLAQTALYLFNLLRRDCVDGLICDETNAAFGEFYKKYQPYKGSTYTLKESWMEPHLLTSLITKLVVCRNKLHSYNVTTIKDPFADWEEFSVDIGAYQRIKGLRQTKVIDLDTLEKLDEYHIGPLRVRKAIKSKLDDISGINNYPLFGEDYNPEVFRDHATIDSLRAIWRPRLKNSFGSDPDKQPHELLHIIKEVSARTTKTSGAAAEILSKVAGSLSWGSNTSPVDKTGSPTPKSNANVNNYNSGSAINTPTPFVESPSSDIDPHSSFINGVGNSSDLHGSMGTTDDLVSGRTFKNGYRKSLSTGKNEADHANGGTKITSKTWGSSTPSNEEHLQKNHSNIVDTDNDIATPLRSDIPTHAKDEQLNPISPTPSPEPYSSTNVSTSTPLTTSVSPANQQTQPQKEDGMNPEQIGGGDFVKYEESRLPIRLERSRSVDENSMVSFRPHGINPRFVTFKDKLSMRSYTISDDEHDNDSWYDDGDNDDDGGVAADDEGDDSLSTFSAPDYNRMLFRRHKSISAISELQQSRQPIHPKETRQHIGLEGRLDDIPLTSHMDIETYLLYERLRRQHLELEGKYNQLQALSKGYEDMAKQLRATYTRRLAEFDQIERHFKLIVDDQVDMEKQLKHVEDDSAKLHYELNVLNDNLMEREENVAGFYSKLEMLEKRMRDDQQSLTTIFIMGNFFKHYWQKITDFIGWSKD</sequence>
<dbReference type="Proteomes" id="UP000193560">
    <property type="component" value="Unassembled WGS sequence"/>
</dbReference>